<reference evidence="1 2" key="1">
    <citation type="journal article" date="2016" name="Nat. Commun.">
        <title>Thousands of microbial genomes shed light on interconnected biogeochemical processes in an aquifer system.</title>
        <authorList>
            <person name="Anantharaman K."/>
            <person name="Brown C.T."/>
            <person name="Hug L.A."/>
            <person name="Sharon I."/>
            <person name="Castelle C.J."/>
            <person name="Probst A.J."/>
            <person name="Thomas B.C."/>
            <person name="Singh A."/>
            <person name="Wilkins M.J."/>
            <person name="Karaoz U."/>
            <person name="Brodie E.L."/>
            <person name="Williams K.H."/>
            <person name="Hubbard S.S."/>
            <person name="Banfield J.F."/>
        </authorList>
    </citation>
    <scope>NUCLEOTIDE SEQUENCE [LARGE SCALE GENOMIC DNA]</scope>
</reference>
<gene>
    <name evidence="1" type="ORF">A3F29_02860</name>
</gene>
<dbReference type="Proteomes" id="UP000177199">
    <property type="component" value="Unassembled WGS sequence"/>
</dbReference>
<protein>
    <recommendedName>
        <fullName evidence="3">Translation elongation factor-like protein</fullName>
    </recommendedName>
</protein>
<dbReference type="EMBL" id="MFZV01000045">
    <property type="protein sequence ID" value="OGK30362.1"/>
    <property type="molecule type" value="Genomic_DNA"/>
</dbReference>
<evidence type="ECO:0008006" key="3">
    <source>
        <dbReference type="Google" id="ProtNLM"/>
    </source>
</evidence>
<name>A0A1F7HHX5_9BACT</name>
<dbReference type="AlphaFoldDB" id="A0A1F7HHX5"/>
<evidence type="ECO:0000313" key="2">
    <source>
        <dbReference type="Proteomes" id="UP000177199"/>
    </source>
</evidence>
<evidence type="ECO:0000313" key="1">
    <source>
        <dbReference type="EMBL" id="OGK30362.1"/>
    </source>
</evidence>
<comment type="caution">
    <text evidence="1">The sequence shown here is derived from an EMBL/GenBank/DDBJ whole genome shotgun (WGS) entry which is preliminary data.</text>
</comment>
<proteinExistence type="predicted"/>
<sequence>MVDDKNQKDQLGRITHFYSKIGVGIIKLDKELKVGDEIQIKGNTSDFKQKVDELQFDHKNIDKG</sequence>
<feature type="non-terminal residue" evidence="1">
    <location>
        <position position="64"/>
    </location>
</feature>
<accession>A0A1F7HHX5</accession>
<organism evidence="1 2">
    <name type="scientific">Candidatus Roizmanbacteria bacterium RIFCSPHIGHO2_12_FULL_33_9</name>
    <dbReference type="NCBI Taxonomy" id="1802045"/>
    <lineage>
        <taxon>Bacteria</taxon>
        <taxon>Candidatus Roizmaniibacteriota</taxon>
    </lineage>
</organism>